<comment type="caution">
    <text evidence="3">The sequence shown here is derived from an EMBL/GenBank/DDBJ whole genome shotgun (WGS) entry which is preliminary data.</text>
</comment>
<feature type="transmembrane region" description="Helical" evidence="2">
    <location>
        <begin position="263"/>
        <end position="288"/>
    </location>
</feature>
<dbReference type="Pfam" id="PF13687">
    <property type="entry name" value="DUF4153"/>
    <property type="match status" value="1"/>
</dbReference>
<evidence type="ECO:0000256" key="1">
    <source>
        <dbReference type="SAM" id="MobiDB-lite"/>
    </source>
</evidence>
<feature type="transmembrane region" description="Helical" evidence="2">
    <location>
        <begin position="386"/>
        <end position="409"/>
    </location>
</feature>
<evidence type="ECO:0000313" key="3">
    <source>
        <dbReference type="EMBL" id="PRY43997.1"/>
    </source>
</evidence>
<feature type="transmembrane region" description="Helical" evidence="2">
    <location>
        <begin position="303"/>
        <end position="322"/>
    </location>
</feature>
<organism evidence="3 4">
    <name type="scientific">Umezawaea tangerina</name>
    <dbReference type="NCBI Taxonomy" id="84725"/>
    <lineage>
        <taxon>Bacteria</taxon>
        <taxon>Bacillati</taxon>
        <taxon>Actinomycetota</taxon>
        <taxon>Actinomycetes</taxon>
        <taxon>Pseudonocardiales</taxon>
        <taxon>Pseudonocardiaceae</taxon>
        <taxon>Umezawaea</taxon>
    </lineage>
</organism>
<protein>
    <submittedName>
        <fullName evidence="3">Uncharacterized protein DUF4173</fullName>
    </submittedName>
</protein>
<feature type="transmembrane region" description="Helical" evidence="2">
    <location>
        <begin position="482"/>
        <end position="501"/>
    </location>
</feature>
<evidence type="ECO:0000256" key="2">
    <source>
        <dbReference type="SAM" id="Phobius"/>
    </source>
</evidence>
<keyword evidence="2" id="KW-0472">Membrane</keyword>
<feature type="compositionally biased region" description="Basic and acidic residues" evidence="1">
    <location>
        <begin position="65"/>
        <end position="79"/>
    </location>
</feature>
<dbReference type="InterPro" id="IPR025291">
    <property type="entry name" value="DUF4153"/>
</dbReference>
<dbReference type="Proteomes" id="UP000239494">
    <property type="component" value="Unassembled WGS sequence"/>
</dbReference>
<feature type="transmembrane region" description="Helical" evidence="2">
    <location>
        <begin position="183"/>
        <end position="216"/>
    </location>
</feature>
<keyword evidence="4" id="KW-1185">Reference proteome</keyword>
<feature type="transmembrane region" description="Helical" evidence="2">
    <location>
        <begin position="455"/>
        <end position="475"/>
    </location>
</feature>
<dbReference type="RefSeq" id="WP_245886406.1">
    <property type="nucleotide sequence ID" value="NZ_PVTF01000003.1"/>
</dbReference>
<sequence>MNDKPAAGVPRKLGLRRIDAVPTTAMPVRSSTARSDAGRTPEGKSTGGKGAEEKDAVGKIPEGTSGDRKPGTGEGKPAEEIPTAEPSSAGRGASVAVAAPPVAQAAPPWPPVPHRDPAPLWPAPEGPASRRVLYAGAAAGVAAAAMLPMDVPGIGWVLTGAVAVVGVFTATGRRSPESIAWAVTALLLLSVSTFLTADWLFSLCVLAACAAGSLAVTDGRTLRGVVLGGVALGIAPFPSIKWAARGLKAARPEHHDKALGRTILISAGLLLVFVPLLAGADAAFAGLLGDLVPEFDIVSPFEWGFLFVTIGLGTIGACYVQATALPLDAEPHTRRTVSRREWAVPIGLLVVVFAVFVGVQLASLFGGDDYVQRTAELTYAEYARSGFWQLLAVTVLTLVVIGVATRFAATGTAADRRWLRGLLGGLAGLTLVIVASALSRMWAYQQAYGFTALRLLVFSCEVWLAAVYLMVIGAGVKLRAAWLPRSMVATGIATLLVLAALNPDRFIAEHNVERFQATGKIDLPYLATLSVDAVPAFDPLGPAVRDCLLVRMKSDLADTRDWYAWNLSRERARPLLDAVPWDRSCDIGYSTTR</sequence>
<evidence type="ECO:0000313" key="4">
    <source>
        <dbReference type="Proteomes" id="UP000239494"/>
    </source>
</evidence>
<feature type="transmembrane region" description="Helical" evidence="2">
    <location>
        <begin position="421"/>
        <end position="443"/>
    </location>
</feature>
<accession>A0A2T0TEA7</accession>
<gene>
    <name evidence="3" type="ORF">CLV43_103748</name>
</gene>
<name>A0A2T0TEA7_9PSEU</name>
<reference evidence="3 4" key="1">
    <citation type="submission" date="2018-03" db="EMBL/GenBank/DDBJ databases">
        <title>Genomic Encyclopedia of Archaeal and Bacterial Type Strains, Phase II (KMG-II): from individual species to whole genera.</title>
        <authorList>
            <person name="Goeker M."/>
        </authorList>
    </citation>
    <scope>NUCLEOTIDE SEQUENCE [LARGE SCALE GENOMIC DNA]</scope>
    <source>
        <strain evidence="3 4">DSM 44720</strain>
    </source>
</reference>
<dbReference type="AlphaFoldDB" id="A0A2T0TEA7"/>
<proteinExistence type="predicted"/>
<keyword evidence="2" id="KW-0812">Transmembrane</keyword>
<dbReference type="EMBL" id="PVTF01000003">
    <property type="protein sequence ID" value="PRY43997.1"/>
    <property type="molecule type" value="Genomic_DNA"/>
</dbReference>
<feature type="transmembrane region" description="Helical" evidence="2">
    <location>
        <begin position="222"/>
        <end position="243"/>
    </location>
</feature>
<feature type="transmembrane region" description="Helical" evidence="2">
    <location>
        <begin position="154"/>
        <end position="171"/>
    </location>
</feature>
<feature type="region of interest" description="Disordered" evidence="1">
    <location>
        <begin position="1"/>
        <end position="124"/>
    </location>
</feature>
<feature type="compositionally biased region" description="Low complexity" evidence="1">
    <location>
        <begin position="93"/>
        <end position="106"/>
    </location>
</feature>
<keyword evidence="2" id="KW-1133">Transmembrane helix</keyword>
<feature type="transmembrane region" description="Helical" evidence="2">
    <location>
        <begin position="342"/>
        <end position="366"/>
    </location>
</feature>
<feature type="transmembrane region" description="Helical" evidence="2">
    <location>
        <begin position="132"/>
        <end position="148"/>
    </location>
</feature>